<evidence type="ECO:0000259" key="14">
    <source>
        <dbReference type="PROSITE" id="PS51864"/>
    </source>
</evidence>
<evidence type="ECO:0000256" key="9">
    <source>
        <dbReference type="ARBA" id="ARBA00023157"/>
    </source>
</evidence>
<evidence type="ECO:0000256" key="10">
    <source>
        <dbReference type="ARBA" id="ARBA00023180"/>
    </source>
</evidence>
<comment type="cofactor">
    <cofactor evidence="12 13">
        <name>Zn(2+)</name>
        <dbReference type="ChEBI" id="CHEBI:29105"/>
    </cofactor>
    <text evidence="12 13">Binds 1 zinc ion per subunit.</text>
</comment>
<evidence type="ECO:0000256" key="8">
    <source>
        <dbReference type="ARBA" id="ARBA00023145"/>
    </source>
</evidence>
<dbReference type="EMBL" id="BMAO01031942">
    <property type="protein sequence ID" value="GFQ78762.1"/>
    <property type="molecule type" value="Genomic_DNA"/>
</dbReference>
<evidence type="ECO:0000256" key="12">
    <source>
        <dbReference type="PROSITE-ProRule" id="PRU01211"/>
    </source>
</evidence>
<proteinExistence type="predicted"/>
<comment type="subunit">
    <text evidence="1">Monomer.</text>
</comment>
<dbReference type="Gene3D" id="3.40.390.10">
    <property type="entry name" value="Collagenase (Catalytic Domain)"/>
    <property type="match status" value="1"/>
</dbReference>
<dbReference type="GO" id="GO:0006508">
    <property type="term" value="P:proteolysis"/>
    <property type="evidence" value="ECO:0007669"/>
    <property type="project" value="UniProtKB-KW"/>
</dbReference>
<reference evidence="15" key="1">
    <citation type="submission" date="2020-07" db="EMBL/GenBank/DDBJ databases">
        <title>Multicomponent nature underlies the extraordinary mechanical properties of spider dragline silk.</title>
        <authorList>
            <person name="Kono N."/>
            <person name="Nakamura H."/>
            <person name="Mori M."/>
            <person name="Yoshida Y."/>
            <person name="Ohtoshi R."/>
            <person name="Malay A.D."/>
            <person name="Moran D.A.P."/>
            <person name="Tomita M."/>
            <person name="Numata K."/>
            <person name="Arakawa K."/>
        </authorList>
    </citation>
    <scope>NUCLEOTIDE SEQUENCE</scope>
</reference>
<evidence type="ECO:0000313" key="16">
    <source>
        <dbReference type="Proteomes" id="UP000887116"/>
    </source>
</evidence>
<evidence type="ECO:0000256" key="2">
    <source>
        <dbReference type="ARBA" id="ARBA00022670"/>
    </source>
</evidence>
<evidence type="ECO:0000256" key="7">
    <source>
        <dbReference type="ARBA" id="ARBA00023049"/>
    </source>
</evidence>
<evidence type="ECO:0000256" key="6">
    <source>
        <dbReference type="ARBA" id="ARBA00022833"/>
    </source>
</evidence>
<keyword evidence="2 12" id="KW-0645">Protease</keyword>
<keyword evidence="4 13" id="KW-0732">Signal</keyword>
<evidence type="ECO:0000256" key="4">
    <source>
        <dbReference type="ARBA" id="ARBA00022729"/>
    </source>
</evidence>
<feature type="binding site" evidence="12">
    <location>
        <position position="159"/>
    </location>
    <ligand>
        <name>Zn(2+)</name>
        <dbReference type="ChEBI" id="CHEBI:29105"/>
        <note>catalytic</note>
    </ligand>
</feature>
<keyword evidence="6 12" id="KW-0862">Zinc</keyword>
<dbReference type="InterPro" id="IPR024079">
    <property type="entry name" value="MetalloPept_cat_dom_sf"/>
</dbReference>
<evidence type="ECO:0000256" key="11">
    <source>
        <dbReference type="ARBA" id="ARBA00025529"/>
    </source>
</evidence>
<dbReference type="CDD" id="cd04280">
    <property type="entry name" value="ZnMc_astacin_like"/>
    <property type="match status" value="1"/>
</dbReference>
<dbReference type="PANTHER" id="PTHR10127:SF886">
    <property type="entry name" value="ASTACIN-LIKE METALLOENDOPEPTIDASE"/>
    <property type="match status" value="1"/>
</dbReference>
<dbReference type="Proteomes" id="UP000887116">
    <property type="component" value="Unassembled WGS sequence"/>
</dbReference>
<keyword evidence="7 12" id="KW-0482">Metalloprotease</keyword>
<keyword evidence="10" id="KW-0325">Glycoprotein</keyword>
<dbReference type="InterPro" id="IPR034035">
    <property type="entry name" value="Astacin-like_dom"/>
</dbReference>
<evidence type="ECO:0000256" key="3">
    <source>
        <dbReference type="ARBA" id="ARBA00022723"/>
    </source>
</evidence>
<feature type="non-terminal residue" evidence="15">
    <location>
        <position position="1"/>
    </location>
</feature>
<evidence type="ECO:0000256" key="13">
    <source>
        <dbReference type="RuleBase" id="RU361183"/>
    </source>
</evidence>
<keyword evidence="5 12" id="KW-0378">Hydrolase</keyword>
<protein>
    <recommendedName>
        <fullName evidence="13">Metalloendopeptidase</fullName>
        <ecNumber evidence="13">3.4.24.-</ecNumber>
    </recommendedName>
</protein>
<sequence length="259" mass="30046">MRVVILILIFILFGSIEVDGAALDSEEIDTEFDEEMLENEGFFEFHVDQEKESMYIHVLVRAEFRNALSDPKRFWVDGVVPYKISKKYGTDQLDTILDVMKEFKTKTCIRFVPKKSDSAYIFIEPGSGCSATVGMVQKGKVTLSSGCNQRGIVIHEFMHILGFLHEHSRPDRDKYVKINWENIEERSARNFRKYKEHQVQNGNITYDYNSVMHYGSFSFAKDRSVPSITPLQENITIGQRDGFSQFDLDKIHHLYKCTM</sequence>
<keyword evidence="8" id="KW-0865">Zymogen</keyword>
<dbReference type="PROSITE" id="PS51864">
    <property type="entry name" value="ASTACIN"/>
    <property type="match status" value="1"/>
</dbReference>
<evidence type="ECO:0000313" key="15">
    <source>
        <dbReference type="EMBL" id="GFQ78762.1"/>
    </source>
</evidence>
<comment type="function">
    <text evidence="11">Zinc metalloprotease. Provoques deadhesion of endothelial cells from cell cultures, and also degradation of fibronectin, fibrinogen and gelatin in vitro. Its role in the venom is not fully understood but it might act as a spreading factor that facilitates diffusion of other venom toxins. Alternatively, it might be involved in the proteolytic processing of other venom toxins or it might play a role in extra-oral digestion of prey.</text>
</comment>
<feature type="domain" description="Peptidase M12A" evidence="14">
    <location>
        <begin position="66"/>
        <end position="258"/>
    </location>
</feature>
<dbReference type="InterPro" id="IPR006026">
    <property type="entry name" value="Peptidase_Metallo"/>
</dbReference>
<evidence type="ECO:0000256" key="5">
    <source>
        <dbReference type="ARBA" id="ARBA00022801"/>
    </source>
</evidence>
<feature type="signal peptide" evidence="13">
    <location>
        <begin position="1"/>
        <end position="20"/>
    </location>
</feature>
<dbReference type="FunFam" id="3.40.390.10:FF:000015">
    <property type="entry name" value="Meprin A subunit"/>
    <property type="match status" value="1"/>
</dbReference>
<dbReference type="PANTHER" id="PTHR10127">
    <property type="entry name" value="DISCOIDIN, CUB, EGF, LAMININ , AND ZINC METALLOPROTEASE DOMAIN CONTAINING"/>
    <property type="match status" value="1"/>
</dbReference>
<feature type="binding site" evidence="12">
    <location>
        <position position="165"/>
    </location>
    <ligand>
        <name>Zn(2+)</name>
        <dbReference type="ChEBI" id="CHEBI:29105"/>
        <note>catalytic</note>
    </ligand>
</feature>
<dbReference type="SMART" id="SM00235">
    <property type="entry name" value="ZnMc"/>
    <property type="match status" value="1"/>
</dbReference>
<feature type="binding site" evidence="12">
    <location>
        <position position="155"/>
    </location>
    <ligand>
        <name>Zn(2+)</name>
        <dbReference type="ChEBI" id="CHEBI:29105"/>
        <note>catalytic</note>
    </ligand>
</feature>
<keyword evidence="16" id="KW-1185">Reference proteome</keyword>
<name>A0A8X6FG76_TRICU</name>
<accession>A0A8X6FG76</accession>
<dbReference type="OrthoDB" id="291007at2759"/>
<dbReference type="GO" id="GO:0004222">
    <property type="term" value="F:metalloendopeptidase activity"/>
    <property type="evidence" value="ECO:0007669"/>
    <property type="project" value="UniProtKB-UniRule"/>
</dbReference>
<feature type="chain" id="PRO_5036519025" description="Metalloendopeptidase" evidence="13">
    <location>
        <begin position="21"/>
        <end position="259"/>
    </location>
</feature>
<keyword evidence="9" id="KW-1015">Disulfide bond</keyword>
<feature type="active site" evidence="12">
    <location>
        <position position="156"/>
    </location>
</feature>
<dbReference type="InterPro" id="IPR001506">
    <property type="entry name" value="Peptidase_M12A"/>
</dbReference>
<dbReference type="EC" id="3.4.24.-" evidence="13"/>
<dbReference type="GO" id="GO:0008270">
    <property type="term" value="F:zinc ion binding"/>
    <property type="evidence" value="ECO:0007669"/>
    <property type="project" value="UniProtKB-UniRule"/>
</dbReference>
<dbReference type="AlphaFoldDB" id="A0A8X6FG76"/>
<organism evidence="15 16">
    <name type="scientific">Trichonephila clavata</name>
    <name type="common">Joro spider</name>
    <name type="synonym">Nephila clavata</name>
    <dbReference type="NCBI Taxonomy" id="2740835"/>
    <lineage>
        <taxon>Eukaryota</taxon>
        <taxon>Metazoa</taxon>
        <taxon>Ecdysozoa</taxon>
        <taxon>Arthropoda</taxon>
        <taxon>Chelicerata</taxon>
        <taxon>Arachnida</taxon>
        <taxon>Araneae</taxon>
        <taxon>Araneomorphae</taxon>
        <taxon>Entelegynae</taxon>
        <taxon>Araneoidea</taxon>
        <taxon>Nephilidae</taxon>
        <taxon>Trichonephila</taxon>
    </lineage>
</organism>
<dbReference type="PRINTS" id="PR00480">
    <property type="entry name" value="ASTACIN"/>
</dbReference>
<gene>
    <name evidence="15" type="primary">nas-13</name>
    <name evidence="15" type="ORF">TNCT_333041</name>
</gene>
<comment type="caution">
    <text evidence="12">Lacks conserved residue(s) required for the propagation of feature annotation.</text>
</comment>
<evidence type="ECO:0000256" key="1">
    <source>
        <dbReference type="ARBA" id="ARBA00011245"/>
    </source>
</evidence>
<dbReference type="Pfam" id="PF01400">
    <property type="entry name" value="Astacin"/>
    <property type="match status" value="1"/>
</dbReference>
<dbReference type="SUPFAM" id="SSF55486">
    <property type="entry name" value="Metalloproteases ('zincins'), catalytic domain"/>
    <property type="match status" value="1"/>
</dbReference>
<keyword evidence="3 12" id="KW-0479">Metal-binding</keyword>
<comment type="caution">
    <text evidence="15">The sequence shown here is derived from an EMBL/GenBank/DDBJ whole genome shotgun (WGS) entry which is preliminary data.</text>
</comment>